<dbReference type="RefSeq" id="WP_091279547.1">
    <property type="nucleotide sequence ID" value="NZ_LT629804.1"/>
</dbReference>
<keyword evidence="1" id="KW-0472">Membrane</keyword>
<keyword evidence="3" id="KW-1185">Reference proteome</keyword>
<dbReference type="OrthoDB" id="3269408at2"/>
<organism evidence="2 3">
    <name type="scientific">Arcanobacterium phocae</name>
    <dbReference type="NCBI Taxonomy" id="131112"/>
    <lineage>
        <taxon>Bacteria</taxon>
        <taxon>Bacillati</taxon>
        <taxon>Actinomycetota</taxon>
        <taxon>Actinomycetes</taxon>
        <taxon>Actinomycetales</taxon>
        <taxon>Actinomycetaceae</taxon>
        <taxon>Arcanobacterium</taxon>
    </lineage>
</organism>
<gene>
    <name evidence="2" type="ORF">SAMN04489737_0517</name>
</gene>
<name>A0A1H2LD41_9ACTO</name>
<keyword evidence="1" id="KW-0812">Transmembrane</keyword>
<dbReference type="GeneID" id="65344263"/>
<keyword evidence="1" id="KW-1133">Transmembrane helix</keyword>
<feature type="transmembrane region" description="Helical" evidence="1">
    <location>
        <begin position="171"/>
        <end position="189"/>
    </location>
</feature>
<dbReference type="Proteomes" id="UP000214355">
    <property type="component" value="Chromosome I"/>
</dbReference>
<dbReference type="AlphaFoldDB" id="A0A1H2LD41"/>
<dbReference type="EMBL" id="LT629804">
    <property type="protein sequence ID" value="SDU78548.1"/>
    <property type="molecule type" value="Genomic_DNA"/>
</dbReference>
<protein>
    <submittedName>
        <fullName evidence="2">Uncharacterized protein</fullName>
    </submittedName>
</protein>
<accession>A0A1H2LD41</accession>
<evidence type="ECO:0000313" key="2">
    <source>
        <dbReference type="EMBL" id="SDU78548.1"/>
    </source>
</evidence>
<feature type="transmembrane region" description="Helical" evidence="1">
    <location>
        <begin position="195"/>
        <end position="213"/>
    </location>
</feature>
<proteinExistence type="predicted"/>
<evidence type="ECO:0000313" key="3">
    <source>
        <dbReference type="Proteomes" id="UP000214355"/>
    </source>
</evidence>
<reference evidence="3" key="1">
    <citation type="submission" date="2016-10" db="EMBL/GenBank/DDBJ databases">
        <authorList>
            <person name="Varghese N."/>
            <person name="Submissions S."/>
        </authorList>
    </citation>
    <scope>NUCLEOTIDE SEQUENCE [LARGE SCALE GENOMIC DNA]</scope>
    <source>
        <strain evidence="3">DSM 10002</strain>
    </source>
</reference>
<feature type="transmembrane region" description="Helical" evidence="1">
    <location>
        <begin position="248"/>
        <end position="269"/>
    </location>
</feature>
<sequence length="425" mass="49273">MKEVMDTDRYGRFTVDNSRLLAWCMWWLRVECVRLRDLDEDPTISAEKLGVLYRPLRFLWDPIIKFFTFPHEYDAGEVDRLFAQGITAVEGGDQTTALSVVMSVEEKVASTNFDPSPYKDYLHRYRYLLMAGNARRQRAGLINLWFDMSHDWRERGSKGVYRFVDIAEFKFVQAFFSVALVLIGLLVPIWLSTGWYRLVPPVYMGLMCAWSYYTGRHLNGIISISVQILGWVIGGLPLIYLTEVMSRGVIWSWSSGAIVGFVLANHYAYKICQYRANKYGPFGCLWARHITKNTYELLMVDSEGNKVWHYQITGWYKNVDATLSDWLSIDLRGDCRNKGWQSRPFEGWFMCYPALVVPRTEGLRLRSPVDWKEARAHTPGIDDEVVDEFFTNKLTIPLSPPTHLLEGGPQVLPRRSIFTLTDFTW</sequence>
<evidence type="ECO:0000256" key="1">
    <source>
        <dbReference type="SAM" id="Phobius"/>
    </source>
</evidence>
<feature type="transmembrane region" description="Helical" evidence="1">
    <location>
        <begin position="220"/>
        <end position="242"/>
    </location>
</feature>